<dbReference type="InterPro" id="IPR004358">
    <property type="entry name" value="Sig_transdc_His_kin-like_C"/>
</dbReference>
<evidence type="ECO:0000256" key="8">
    <source>
        <dbReference type="ARBA" id="ARBA00023012"/>
    </source>
</evidence>
<dbReference type="EMBL" id="JACJJC010000026">
    <property type="protein sequence ID" value="MBM6704920.1"/>
    <property type="molecule type" value="Genomic_DNA"/>
</dbReference>
<dbReference type="PANTHER" id="PTHR43065:SF10">
    <property type="entry name" value="PEROXIDE STRESS-ACTIVATED HISTIDINE KINASE MAK3"/>
    <property type="match status" value="1"/>
</dbReference>
<dbReference type="PROSITE" id="PS50109">
    <property type="entry name" value="HIS_KIN"/>
    <property type="match status" value="1"/>
</dbReference>
<dbReference type="CDD" id="cd00082">
    <property type="entry name" value="HisKA"/>
    <property type="match status" value="1"/>
</dbReference>
<keyword evidence="4" id="KW-0808">Transferase</keyword>
<dbReference type="InterPro" id="IPR005467">
    <property type="entry name" value="His_kinase_dom"/>
</dbReference>
<dbReference type="InterPro" id="IPR003594">
    <property type="entry name" value="HATPase_dom"/>
</dbReference>
<evidence type="ECO:0000313" key="12">
    <source>
        <dbReference type="EMBL" id="MBM6704920.1"/>
    </source>
</evidence>
<accession>A0ABS2DW20</accession>
<protein>
    <recommendedName>
        <fullName evidence="2">histidine kinase</fullName>
        <ecNumber evidence="2">2.7.13.3</ecNumber>
    </recommendedName>
</protein>
<evidence type="ECO:0000313" key="13">
    <source>
        <dbReference type="Proteomes" id="UP000715095"/>
    </source>
</evidence>
<feature type="transmembrane region" description="Helical" evidence="10">
    <location>
        <begin position="354"/>
        <end position="375"/>
    </location>
</feature>
<keyword evidence="8" id="KW-0902">Two-component regulatory system</keyword>
<keyword evidence="5" id="KW-0547">Nucleotide-binding</keyword>
<evidence type="ECO:0000256" key="5">
    <source>
        <dbReference type="ARBA" id="ARBA00022741"/>
    </source>
</evidence>
<dbReference type="SUPFAM" id="SSF53850">
    <property type="entry name" value="Periplasmic binding protein-like II"/>
    <property type="match status" value="1"/>
</dbReference>
<comment type="catalytic activity">
    <reaction evidence="1">
        <text>ATP + protein L-histidine = ADP + protein N-phospho-L-histidine.</text>
        <dbReference type="EC" id="2.7.13.3"/>
    </reaction>
</comment>
<keyword evidence="7" id="KW-0067">ATP-binding</keyword>
<dbReference type="Pfam" id="PF02518">
    <property type="entry name" value="HATPase_c"/>
    <property type="match status" value="1"/>
</dbReference>
<gene>
    <name evidence="12" type="ORF">H6A60_10580</name>
</gene>
<evidence type="ECO:0000256" key="3">
    <source>
        <dbReference type="ARBA" id="ARBA00022553"/>
    </source>
</evidence>
<keyword evidence="10" id="KW-0812">Transmembrane</keyword>
<keyword evidence="3" id="KW-0597">Phosphoprotein</keyword>
<dbReference type="InterPro" id="IPR036890">
    <property type="entry name" value="HATPase_C_sf"/>
</dbReference>
<dbReference type="InterPro" id="IPR036097">
    <property type="entry name" value="HisK_dim/P_sf"/>
</dbReference>
<evidence type="ECO:0000259" key="11">
    <source>
        <dbReference type="PROSITE" id="PS50109"/>
    </source>
</evidence>
<dbReference type="Pfam" id="PF12974">
    <property type="entry name" value="Phosphonate-bd"/>
    <property type="match status" value="1"/>
</dbReference>
<dbReference type="Proteomes" id="UP000715095">
    <property type="component" value="Unassembled WGS sequence"/>
</dbReference>
<dbReference type="RefSeq" id="WP_205104410.1">
    <property type="nucleotide sequence ID" value="NZ_JACJJC010000026.1"/>
</dbReference>
<keyword evidence="10" id="KW-0472">Membrane</keyword>
<keyword evidence="10" id="KW-1133">Transmembrane helix</keyword>
<dbReference type="PANTHER" id="PTHR43065">
    <property type="entry name" value="SENSOR HISTIDINE KINASE"/>
    <property type="match status" value="1"/>
</dbReference>
<evidence type="ECO:0000256" key="7">
    <source>
        <dbReference type="ARBA" id="ARBA00022840"/>
    </source>
</evidence>
<organism evidence="12 13">
    <name type="scientific">Sutterella massiliensis</name>
    <dbReference type="NCBI Taxonomy" id="1816689"/>
    <lineage>
        <taxon>Bacteria</taxon>
        <taxon>Pseudomonadati</taxon>
        <taxon>Pseudomonadota</taxon>
        <taxon>Betaproteobacteria</taxon>
        <taxon>Burkholderiales</taxon>
        <taxon>Sutterellaceae</taxon>
        <taxon>Sutterella</taxon>
    </lineage>
</organism>
<keyword evidence="13" id="KW-1185">Reference proteome</keyword>
<sequence length="657" mass="71544">MSRNRPKTKGTTHGTQRRPQRLALGLVTVLLSSLFFGSTTLAQSAGETSALASAAAQVSVRRVTPAAPTERVAPVLRVGISSFALPAMRDPMEAALANAFQKAKLAERIEVRGYTVADLEAAVRRGDVDIFVSSAGLARRVIDTGARPVATTVRLGLEDPNHNEGSAFVVRVDNARIEHLADLEGLRLSANMPYGFSGYHAAIGEIAAQGFDPETFFGEKRFFERSDAMAEIAEDVVNGRADVGILRLCAYEHLEHERPEVARMLRVLPPERPVEGKVACRHSTKLYPAQSISVMPTVSPAASKALLTAVLTMPPLENGRSWSIATDFKGVDELLESLKIGPYAYLREWTLKRFIAVAWPYVALFLAGVAILFLHSRRADQLVGRRELELSAAYAREAEQRERIALLQRAGAVGQLSSLIAHEIHQPLASIRLFAEGLHRQAVRGAVSPERVAAVGERIAAEAERAGEVVNRVREYARGRLSDGRSVRVDELMLHLDQTYPGLMRRVERVEPKESALDATIFGSAIELELALVNLIRNAFEAVKTCEKPSVALAIEAQGETVRFTICDNGPSLSHEAFAALSSPVTSQKPEGLGLGLAITRSIIESHGGTLVFERRDTAGLEAIVTLPRCRDTRAESALKVSREKTDRQQGTSEREA</sequence>
<proteinExistence type="predicted"/>
<dbReference type="Gene3D" id="3.30.565.10">
    <property type="entry name" value="Histidine kinase-like ATPase, C-terminal domain"/>
    <property type="match status" value="1"/>
</dbReference>
<dbReference type="InterPro" id="IPR003661">
    <property type="entry name" value="HisK_dim/P_dom"/>
</dbReference>
<dbReference type="SMART" id="SM00387">
    <property type="entry name" value="HATPase_c"/>
    <property type="match status" value="1"/>
</dbReference>
<feature type="domain" description="Histidine kinase" evidence="11">
    <location>
        <begin position="419"/>
        <end position="631"/>
    </location>
</feature>
<dbReference type="SMART" id="SM00388">
    <property type="entry name" value="HisKA"/>
    <property type="match status" value="1"/>
</dbReference>
<dbReference type="SUPFAM" id="SSF55874">
    <property type="entry name" value="ATPase domain of HSP90 chaperone/DNA topoisomerase II/histidine kinase"/>
    <property type="match status" value="1"/>
</dbReference>
<dbReference type="Gene3D" id="3.40.190.10">
    <property type="entry name" value="Periplasmic binding protein-like II"/>
    <property type="match status" value="1"/>
</dbReference>
<comment type="caution">
    <text evidence="12">The sequence shown here is derived from an EMBL/GenBank/DDBJ whole genome shotgun (WGS) entry which is preliminary data.</text>
</comment>
<dbReference type="SUPFAM" id="SSF47384">
    <property type="entry name" value="Homodimeric domain of signal transducing histidine kinase"/>
    <property type="match status" value="1"/>
</dbReference>
<dbReference type="Pfam" id="PF00512">
    <property type="entry name" value="HisKA"/>
    <property type="match status" value="1"/>
</dbReference>
<dbReference type="Gene3D" id="1.10.287.130">
    <property type="match status" value="1"/>
</dbReference>
<evidence type="ECO:0000256" key="9">
    <source>
        <dbReference type="SAM" id="MobiDB-lite"/>
    </source>
</evidence>
<name>A0ABS2DW20_9BURK</name>
<feature type="region of interest" description="Disordered" evidence="9">
    <location>
        <begin position="635"/>
        <end position="657"/>
    </location>
</feature>
<dbReference type="EC" id="2.7.13.3" evidence="2"/>
<keyword evidence="6" id="KW-0418">Kinase</keyword>
<evidence type="ECO:0000256" key="1">
    <source>
        <dbReference type="ARBA" id="ARBA00000085"/>
    </source>
</evidence>
<evidence type="ECO:0000256" key="4">
    <source>
        <dbReference type="ARBA" id="ARBA00022679"/>
    </source>
</evidence>
<evidence type="ECO:0000256" key="10">
    <source>
        <dbReference type="SAM" id="Phobius"/>
    </source>
</evidence>
<evidence type="ECO:0000256" key="6">
    <source>
        <dbReference type="ARBA" id="ARBA00022777"/>
    </source>
</evidence>
<reference evidence="12 13" key="1">
    <citation type="journal article" date="2021" name="Sci. Rep.">
        <title>The distribution of antibiotic resistance genes in chicken gut microbiota commensals.</title>
        <authorList>
            <person name="Juricova H."/>
            <person name="Matiasovicova J."/>
            <person name="Kubasova T."/>
            <person name="Cejkova D."/>
            <person name="Rychlik I."/>
        </authorList>
    </citation>
    <scope>NUCLEOTIDE SEQUENCE [LARGE SCALE GENOMIC DNA]</scope>
    <source>
        <strain evidence="12 13">An829</strain>
    </source>
</reference>
<evidence type="ECO:0000256" key="2">
    <source>
        <dbReference type="ARBA" id="ARBA00012438"/>
    </source>
</evidence>
<dbReference type="PRINTS" id="PR00344">
    <property type="entry name" value="BCTRLSENSOR"/>
</dbReference>